<dbReference type="eggNOG" id="COG0656">
    <property type="taxonomic scope" value="Bacteria"/>
</dbReference>
<protein>
    <submittedName>
        <fullName evidence="8">Putative oxidoreductase</fullName>
    </submittedName>
</protein>
<evidence type="ECO:0000256" key="2">
    <source>
        <dbReference type="ARBA" id="ARBA00022857"/>
    </source>
</evidence>
<reference evidence="8 9" key="1">
    <citation type="journal article" date="2012" name="Stand. Genomic Sci.">
        <title>Genome sequence of the halotolerant bacterium Corynebacterium halotolerans type strain YIM 70093(T) (= DSM 44683(T)).</title>
        <authorList>
            <person name="Ruckert C."/>
            <person name="Albersmeier A."/>
            <person name="Al-Dilaimi A."/>
            <person name="Niehaus K."/>
            <person name="Szczepanowski R."/>
            <person name="Kalinowski J."/>
        </authorList>
    </citation>
    <scope>NUCLEOTIDE SEQUENCE [LARGE SCALE GENOMIC DNA]</scope>
    <source>
        <strain evidence="8">YIM 70093</strain>
    </source>
</reference>
<accession>M1NWG5</accession>
<dbReference type="GO" id="GO:0016616">
    <property type="term" value="F:oxidoreductase activity, acting on the CH-OH group of donors, NAD or NADP as acceptor"/>
    <property type="evidence" value="ECO:0007669"/>
    <property type="project" value="UniProtKB-ARBA"/>
</dbReference>
<proteinExistence type="inferred from homology"/>
<dbReference type="InterPro" id="IPR020471">
    <property type="entry name" value="AKR"/>
</dbReference>
<organism evidence="8 9">
    <name type="scientific">Corynebacterium halotolerans YIM 70093 = DSM 44683</name>
    <dbReference type="NCBI Taxonomy" id="1121362"/>
    <lineage>
        <taxon>Bacteria</taxon>
        <taxon>Bacillati</taxon>
        <taxon>Actinomycetota</taxon>
        <taxon>Actinomycetes</taxon>
        <taxon>Mycobacteriales</taxon>
        <taxon>Corynebacteriaceae</taxon>
        <taxon>Corynebacterium</taxon>
    </lineage>
</organism>
<evidence type="ECO:0000256" key="6">
    <source>
        <dbReference type="PIRSR" id="PIRSR000097-3"/>
    </source>
</evidence>
<evidence type="ECO:0000256" key="1">
    <source>
        <dbReference type="ARBA" id="ARBA00007905"/>
    </source>
</evidence>
<keyword evidence="3" id="KW-0560">Oxidoreductase</keyword>
<dbReference type="PANTHER" id="PTHR43827">
    <property type="entry name" value="2,5-DIKETO-D-GLUCONIC ACID REDUCTASE"/>
    <property type="match status" value="1"/>
</dbReference>
<evidence type="ECO:0000259" key="7">
    <source>
        <dbReference type="Pfam" id="PF00248"/>
    </source>
</evidence>
<dbReference type="PIRSF" id="PIRSF000097">
    <property type="entry name" value="AKR"/>
    <property type="match status" value="1"/>
</dbReference>
<dbReference type="OrthoDB" id="9804790at2"/>
<evidence type="ECO:0000256" key="4">
    <source>
        <dbReference type="PIRSR" id="PIRSR000097-1"/>
    </source>
</evidence>
<dbReference type="PRINTS" id="PR00069">
    <property type="entry name" value="ALDKETRDTASE"/>
</dbReference>
<dbReference type="EMBL" id="CP003697">
    <property type="protein sequence ID" value="AGF71835.1"/>
    <property type="molecule type" value="Genomic_DNA"/>
</dbReference>
<comment type="similarity">
    <text evidence="1">Belongs to the aldo/keto reductase family.</text>
</comment>
<evidence type="ECO:0000313" key="8">
    <source>
        <dbReference type="EMBL" id="AGF71835.1"/>
    </source>
</evidence>
<evidence type="ECO:0000256" key="5">
    <source>
        <dbReference type="PIRSR" id="PIRSR000097-2"/>
    </source>
</evidence>
<dbReference type="PATRIC" id="fig|1121362.3.peg.828"/>
<sequence>MNISAVPTVTLNDGTEMPQIGLGTWKLHDDEAVRVVREAIAAGYRHIDTAALYGNEEAVGRGIRDAIAAGDVTRDELFVTTKLLNEDQGSQRAQEAFRESLGRLGLEYIDLYMVHWPWPQRGLYVESFEAIAKLQGLGVVQSVGVANFYEEVLRELIERTGVFPAVNQVELHPGFSQAGLRALHEELGIVTEAWAPLGRGIVLMNPVLDDIAIRVGRTPAQVALRWLLQLGCSAVPKTAHAGRLAANLDLASFKLTRDQMDAITALDDAAGFGRIFADPREYPGEVG</sequence>
<dbReference type="PROSITE" id="PS00063">
    <property type="entry name" value="ALDOKETO_REDUCTASE_3"/>
    <property type="match status" value="1"/>
</dbReference>
<dbReference type="HOGENOM" id="CLU_023205_0_1_11"/>
<dbReference type="SUPFAM" id="SSF51430">
    <property type="entry name" value="NAD(P)-linked oxidoreductase"/>
    <property type="match status" value="1"/>
</dbReference>
<keyword evidence="2" id="KW-0521">NADP</keyword>
<name>M1NWG5_9CORY</name>
<dbReference type="PROSITE" id="PS00798">
    <property type="entry name" value="ALDOKETO_REDUCTASE_1"/>
    <property type="match status" value="1"/>
</dbReference>
<dbReference type="RefSeq" id="WP_015400254.1">
    <property type="nucleotide sequence ID" value="NC_020302.1"/>
</dbReference>
<dbReference type="Pfam" id="PF00248">
    <property type="entry name" value="Aldo_ket_red"/>
    <property type="match status" value="1"/>
</dbReference>
<dbReference type="InterPro" id="IPR036812">
    <property type="entry name" value="NAD(P)_OxRdtase_dom_sf"/>
</dbReference>
<dbReference type="KEGG" id="chn:A605_04120"/>
<feature type="domain" description="NADP-dependent oxidoreductase" evidence="7">
    <location>
        <begin position="20"/>
        <end position="267"/>
    </location>
</feature>
<evidence type="ECO:0000313" key="9">
    <source>
        <dbReference type="Proteomes" id="UP000011723"/>
    </source>
</evidence>
<feature type="active site" description="Proton donor" evidence="4">
    <location>
        <position position="53"/>
    </location>
</feature>
<keyword evidence="9" id="KW-1185">Reference proteome</keyword>
<feature type="site" description="Lowers pKa of active site Tyr" evidence="6">
    <location>
        <position position="82"/>
    </location>
</feature>
<dbReference type="FunFam" id="3.20.20.100:FF:000002">
    <property type="entry name" value="2,5-diketo-D-gluconic acid reductase A"/>
    <property type="match status" value="1"/>
</dbReference>
<dbReference type="AlphaFoldDB" id="M1NWG5"/>
<dbReference type="InterPro" id="IPR018170">
    <property type="entry name" value="Aldo/ket_reductase_CS"/>
</dbReference>
<gene>
    <name evidence="8" type="ORF">A605_04120</name>
</gene>
<evidence type="ECO:0000256" key="3">
    <source>
        <dbReference type="ARBA" id="ARBA00023002"/>
    </source>
</evidence>
<dbReference type="Gene3D" id="3.20.20.100">
    <property type="entry name" value="NADP-dependent oxidoreductase domain"/>
    <property type="match status" value="1"/>
</dbReference>
<dbReference type="PANTHER" id="PTHR43827:SF3">
    <property type="entry name" value="NADP-DEPENDENT OXIDOREDUCTASE DOMAIN-CONTAINING PROTEIN"/>
    <property type="match status" value="1"/>
</dbReference>
<feature type="binding site" evidence="5">
    <location>
        <position position="115"/>
    </location>
    <ligand>
        <name>substrate</name>
    </ligand>
</feature>
<dbReference type="Proteomes" id="UP000011723">
    <property type="component" value="Chromosome"/>
</dbReference>
<dbReference type="InterPro" id="IPR023210">
    <property type="entry name" value="NADP_OxRdtase_dom"/>
</dbReference>